<evidence type="ECO:0000313" key="1">
    <source>
        <dbReference type="EMBL" id="GAA4289027.1"/>
    </source>
</evidence>
<proteinExistence type="predicted"/>
<keyword evidence="2" id="KW-1185">Reference proteome</keyword>
<evidence type="ECO:0000313" key="2">
    <source>
        <dbReference type="Proteomes" id="UP001499841"/>
    </source>
</evidence>
<protein>
    <submittedName>
        <fullName evidence="1">Uncharacterized protein</fullName>
    </submittedName>
</protein>
<dbReference type="Proteomes" id="UP001499841">
    <property type="component" value="Unassembled WGS sequence"/>
</dbReference>
<organism evidence="1 2">
    <name type="scientific">Georgenia daeguensis</name>
    <dbReference type="NCBI Taxonomy" id="908355"/>
    <lineage>
        <taxon>Bacteria</taxon>
        <taxon>Bacillati</taxon>
        <taxon>Actinomycetota</taxon>
        <taxon>Actinomycetes</taxon>
        <taxon>Micrococcales</taxon>
        <taxon>Bogoriellaceae</taxon>
        <taxon>Georgenia</taxon>
    </lineage>
</organism>
<comment type="caution">
    <text evidence="1">The sequence shown here is derived from an EMBL/GenBank/DDBJ whole genome shotgun (WGS) entry which is preliminary data.</text>
</comment>
<reference evidence="2" key="1">
    <citation type="journal article" date="2019" name="Int. J. Syst. Evol. Microbiol.">
        <title>The Global Catalogue of Microorganisms (GCM) 10K type strain sequencing project: providing services to taxonomists for standard genome sequencing and annotation.</title>
        <authorList>
            <consortium name="The Broad Institute Genomics Platform"/>
            <consortium name="The Broad Institute Genome Sequencing Center for Infectious Disease"/>
            <person name="Wu L."/>
            <person name="Ma J."/>
        </authorList>
    </citation>
    <scope>NUCLEOTIDE SEQUENCE [LARGE SCALE GENOMIC DNA]</scope>
    <source>
        <strain evidence="2">JCM 17459</strain>
    </source>
</reference>
<accession>A0ABP8EYX7</accession>
<name>A0ABP8EYX7_9MICO</name>
<dbReference type="EMBL" id="BAABBA010000021">
    <property type="protein sequence ID" value="GAA4289027.1"/>
    <property type="molecule type" value="Genomic_DNA"/>
</dbReference>
<gene>
    <name evidence="1" type="ORF">GCM10022262_33880</name>
</gene>
<sequence length="66" mass="6772">MAWCQGLLVRPKCGEDDVGQAAAQQAEGGNAVLTAALELLVAASPRSEYLPASSIYPCLPGRIATA</sequence>